<dbReference type="GO" id="GO:0007165">
    <property type="term" value="P:signal transduction"/>
    <property type="evidence" value="ECO:0007669"/>
    <property type="project" value="InterPro"/>
</dbReference>
<name>A0A1F6U3P2_9PROT</name>
<dbReference type="STRING" id="1817768.A3A87_08225"/>
<evidence type="ECO:0000313" key="1">
    <source>
        <dbReference type="EMBL" id="OGI51995.1"/>
    </source>
</evidence>
<dbReference type="SUPFAM" id="SSF50341">
    <property type="entry name" value="CheW-like"/>
    <property type="match status" value="1"/>
</dbReference>
<sequence length="147" mass="16286">MADPNQYLRLQLGGTSYLLPGASGFTIEQREHLITNKSPEGNIAAWQSVRSARLPAYCLDGMLRVTRHPDWHRAVFLDALPHAVGLVVDEVQLLPRAETTVTPFTPLGLPPTRLGHLFSGAWVMGHRLMLVFDPQAFVAYLQSLGDE</sequence>
<organism evidence="1 2">
    <name type="scientific">Candidatus Muproteobacteria bacterium RIFCSPLOWO2_01_FULL_60_18</name>
    <dbReference type="NCBI Taxonomy" id="1817768"/>
    <lineage>
        <taxon>Bacteria</taxon>
        <taxon>Pseudomonadati</taxon>
        <taxon>Pseudomonadota</taxon>
        <taxon>Candidatus Muproteobacteria</taxon>
    </lineage>
</organism>
<gene>
    <name evidence="1" type="ORF">A3A87_08225</name>
</gene>
<dbReference type="AlphaFoldDB" id="A0A1F6U3P2"/>
<reference evidence="1 2" key="1">
    <citation type="journal article" date="2016" name="Nat. Commun.">
        <title>Thousands of microbial genomes shed light on interconnected biogeochemical processes in an aquifer system.</title>
        <authorList>
            <person name="Anantharaman K."/>
            <person name="Brown C.T."/>
            <person name="Hug L.A."/>
            <person name="Sharon I."/>
            <person name="Castelle C.J."/>
            <person name="Probst A.J."/>
            <person name="Thomas B.C."/>
            <person name="Singh A."/>
            <person name="Wilkins M.J."/>
            <person name="Karaoz U."/>
            <person name="Brodie E.L."/>
            <person name="Williams K.H."/>
            <person name="Hubbard S.S."/>
            <person name="Banfield J.F."/>
        </authorList>
    </citation>
    <scope>NUCLEOTIDE SEQUENCE [LARGE SCALE GENOMIC DNA]</scope>
</reference>
<comment type="caution">
    <text evidence="1">The sequence shown here is derived from an EMBL/GenBank/DDBJ whole genome shotgun (WGS) entry which is preliminary data.</text>
</comment>
<proteinExistence type="predicted"/>
<dbReference type="InterPro" id="IPR036061">
    <property type="entry name" value="CheW-like_dom_sf"/>
</dbReference>
<dbReference type="EMBL" id="MFTC01000028">
    <property type="protein sequence ID" value="OGI51995.1"/>
    <property type="molecule type" value="Genomic_DNA"/>
</dbReference>
<protein>
    <submittedName>
        <fullName evidence="1">Uncharacterized protein</fullName>
    </submittedName>
</protein>
<dbReference type="Proteomes" id="UP000179037">
    <property type="component" value="Unassembled WGS sequence"/>
</dbReference>
<dbReference type="GO" id="GO:0006935">
    <property type="term" value="P:chemotaxis"/>
    <property type="evidence" value="ECO:0007669"/>
    <property type="project" value="InterPro"/>
</dbReference>
<accession>A0A1F6U3P2</accession>
<evidence type="ECO:0000313" key="2">
    <source>
        <dbReference type="Proteomes" id="UP000179037"/>
    </source>
</evidence>